<sequence>MKVGISTACLYPELLEKGLEKLLKLGFRHFEFFFNTFRELEPTYVKGLARMLNEYGATARSVHPFTSGYESLLLFSGYERRFEDTVEFYKHYFEAASLLGAQLLVLHGQRIEKVSDMTEESYFSHYHRLLEAGRTFGVTTAQENVNLFRSSQPDFLRHMRAYLQNDCAFVLDVKQSVRAGFSPFETCAAMGEQLVHVHINDNRPGQSCLLPGRGTMDYAKLMRQLAVQHFSGDCMIEVYRSSFGAESELVEAREVVECYQRLFQKQTQADGKTVAKNSESMI</sequence>
<accession>A0AA97H3T3</accession>
<dbReference type="Gene3D" id="3.20.20.150">
    <property type="entry name" value="Divalent-metal-dependent TIM barrel enzymes"/>
    <property type="match status" value="1"/>
</dbReference>
<dbReference type="Pfam" id="PF01261">
    <property type="entry name" value="AP_endonuc_2"/>
    <property type="match status" value="1"/>
</dbReference>
<keyword evidence="2" id="KW-0413">Isomerase</keyword>
<organism evidence="2 3">
    <name type="scientific">Caproicibacterium argilliputei</name>
    <dbReference type="NCBI Taxonomy" id="3030016"/>
    <lineage>
        <taxon>Bacteria</taxon>
        <taxon>Bacillati</taxon>
        <taxon>Bacillota</taxon>
        <taxon>Clostridia</taxon>
        <taxon>Eubacteriales</taxon>
        <taxon>Oscillospiraceae</taxon>
        <taxon>Caproicibacterium</taxon>
    </lineage>
</organism>
<dbReference type="KEGG" id="carl:PXC00_06655"/>
<proteinExistence type="predicted"/>
<evidence type="ECO:0000313" key="2">
    <source>
        <dbReference type="EMBL" id="WOC33542.1"/>
    </source>
</evidence>
<dbReference type="AlphaFoldDB" id="A0AA97H3T3"/>
<dbReference type="Proteomes" id="UP001300604">
    <property type="component" value="Chromosome"/>
</dbReference>
<dbReference type="SUPFAM" id="SSF51658">
    <property type="entry name" value="Xylose isomerase-like"/>
    <property type="match status" value="1"/>
</dbReference>
<reference evidence="3" key="3">
    <citation type="submission" date="2024-06" db="EMBL/GenBank/DDBJ databases">
        <authorList>
            <person name="Zeng C."/>
        </authorList>
    </citation>
    <scope>NUCLEOTIDE SEQUENCE [LARGE SCALE GENOMIC DNA]</scope>
    <source>
        <strain evidence="3">ZCY20-5</strain>
    </source>
</reference>
<gene>
    <name evidence="2" type="ORF">PXC00_06655</name>
</gene>
<name>A0AA97H3T3_9FIRM</name>
<reference evidence="3" key="2">
    <citation type="submission" date="2024-06" db="EMBL/GenBank/DDBJ databases">
        <title>Caproicibacterium argilliputei sp. nov, a novel caproic acid producing anaerobic bacterium isolated from pit mud.</title>
        <authorList>
            <person name="Zeng C."/>
        </authorList>
    </citation>
    <scope>NUCLEOTIDE SEQUENCE [LARGE SCALE GENOMIC DNA]</scope>
    <source>
        <strain evidence="3">ZCY20-5</strain>
    </source>
</reference>
<dbReference type="InterPro" id="IPR050312">
    <property type="entry name" value="IolE/XylAMocC-like"/>
</dbReference>
<dbReference type="GO" id="GO:0016853">
    <property type="term" value="F:isomerase activity"/>
    <property type="evidence" value="ECO:0007669"/>
    <property type="project" value="UniProtKB-KW"/>
</dbReference>
<dbReference type="PANTHER" id="PTHR12110">
    <property type="entry name" value="HYDROXYPYRUVATE ISOMERASE"/>
    <property type="match status" value="1"/>
</dbReference>
<evidence type="ECO:0000313" key="3">
    <source>
        <dbReference type="Proteomes" id="UP001300604"/>
    </source>
</evidence>
<dbReference type="InterPro" id="IPR013022">
    <property type="entry name" value="Xyl_isomerase-like_TIM-brl"/>
</dbReference>
<dbReference type="EMBL" id="CP135996">
    <property type="protein sequence ID" value="WOC33542.1"/>
    <property type="molecule type" value="Genomic_DNA"/>
</dbReference>
<protein>
    <submittedName>
        <fullName evidence="2">Sugar phosphate isomerase/epimerase</fullName>
    </submittedName>
</protein>
<dbReference type="InterPro" id="IPR036237">
    <property type="entry name" value="Xyl_isomerase-like_sf"/>
</dbReference>
<reference evidence="2 3" key="1">
    <citation type="submission" date="2024-06" db="EMBL/GenBank/DDBJ databases">
        <title>Caproicibacterium argilliputei sp. nov, a novel caproic acid producing anaerobic bacterium isolated from pit mud.</title>
        <authorList>
            <person name="Xia S."/>
        </authorList>
    </citation>
    <scope>NUCLEOTIDE SEQUENCE [LARGE SCALE GENOMIC DNA]</scope>
    <source>
        <strain evidence="2 3">ZCY20-5</strain>
    </source>
</reference>
<keyword evidence="3" id="KW-1185">Reference proteome</keyword>
<dbReference type="RefSeq" id="WP_275846044.1">
    <property type="nucleotide sequence ID" value="NZ_CP135996.1"/>
</dbReference>
<dbReference type="PANTHER" id="PTHR12110:SF41">
    <property type="entry name" value="INOSOSE DEHYDRATASE"/>
    <property type="match status" value="1"/>
</dbReference>
<feature type="domain" description="Xylose isomerase-like TIM barrel" evidence="1">
    <location>
        <begin position="20"/>
        <end position="254"/>
    </location>
</feature>
<evidence type="ECO:0000259" key="1">
    <source>
        <dbReference type="Pfam" id="PF01261"/>
    </source>
</evidence>